<feature type="region of interest" description="Disordered" evidence="2">
    <location>
        <begin position="1"/>
        <end position="21"/>
    </location>
</feature>
<protein>
    <submittedName>
        <fullName evidence="3">Molecular chaperone</fullName>
    </submittedName>
</protein>
<dbReference type="InterPro" id="IPR050289">
    <property type="entry name" value="TorD/DmsD_chaperones"/>
</dbReference>
<feature type="compositionally biased region" description="Polar residues" evidence="2">
    <location>
        <begin position="1"/>
        <end position="13"/>
    </location>
</feature>
<dbReference type="SUPFAM" id="SSF89155">
    <property type="entry name" value="TorD-like"/>
    <property type="match status" value="1"/>
</dbReference>
<dbReference type="RefSeq" id="WP_153447108.1">
    <property type="nucleotide sequence ID" value="NZ_CP045699.1"/>
</dbReference>
<dbReference type="InterPro" id="IPR020945">
    <property type="entry name" value="DMSO/NO3_reduct_chaperone"/>
</dbReference>
<evidence type="ECO:0000313" key="3">
    <source>
        <dbReference type="EMBL" id="QGA64958.1"/>
    </source>
</evidence>
<evidence type="ECO:0000256" key="2">
    <source>
        <dbReference type="SAM" id="MobiDB-lite"/>
    </source>
</evidence>
<reference evidence="3 4" key="1">
    <citation type="submission" date="2019-10" db="EMBL/GenBank/DDBJ databases">
        <title>Vibrio sp. nov., isolated from Coralline algae surface.</title>
        <authorList>
            <person name="Geng Y."/>
            <person name="Zhang X."/>
        </authorList>
    </citation>
    <scope>NUCLEOTIDE SEQUENCE [LARGE SCALE GENOMIC DNA]</scope>
    <source>
        <strain evidence="3 4">SM1977</strain>
    </source>
</reference>
<dbReference type="PANTHER" id="PTHR34227:SF1">
    <property type="entry name" value="DIMETHYL SULFOXIDE REDUCTASE CHAPERONE-RELATED"/>
    <property type="match status" value="1"/>
</dbReference>
<gene>
    <name evidence="3" type="ORF">GFB47_05755</name>
</gene>
<name>A0A5Q0TCW6_9VIBR</name>
<dbReference type="AlphaFoldDB" id="A0A5Q0TCW6"/>
<evidence type="ECO:0000313" key="4">
    <source>
        <dbReference type="Proteomes" id="UP000348942"/>
    </source>
</evidence>
<sequence length="240" mass="27026">MHPENLNHSSNDETPVFDPKATNADAQDASIQDGAIQDEAAQDGSADNATAEIYGLLACLLRQSPNQEILDWLSELEVEESDVHAMSNAWFGLKQASQTAKIEDLEDEYQDLFIGIGCGEVVPFSSWHIAGTLMEKPLVHIRQDLKRLGFERQQDVREPEDNIAALLEVMSMLQSEGFDDQQSFFNAHIKPWFVSFCNAIEQAKSAQYYQAVSRALRHFCLIEQTRYTQKSDGIEITNLK</sequence>
<proteinExistence type="predicted"/>
<dbReference type="Gene3D" id="1.10.3480.10">
    <property type="entry name" value="TorD-like"/>
    <property type="match status" value="1"/>
</dbReference>
<dbReference type="PANTHER" id="PTHR34227">
    <property type="entry name" value="CHAPERONE PROTEIN YCDY"/>
    <property type="match status" value="1"/>
</dbReference>
<keyword evidence="1" id="KW-0143">Chaperone</keyword>
<dbReference type="Pfam" id="PF02613">
    <property type="entry name" value="Nitrate_red_del"/>
    <property type="match status" value="1"/>
</dbReference>
<keyword evidence="4" id="KW-1185">Reference proteome</keyword>
<organism evidence="3 4">
    <name type="scientific">Vibrio algicola</name>
    <dbReference type="NCBI Taxonomy" id="2662262"/>
    <lineage>
        <taxon>Bacteria</taxon>
        <taxon>Pseudomonadati</taxon>
        <taxon>Pseudomonadota</taxon>
        <taxon>Gammaproteobacteria</taxon>
        <taxon>Vibrionales</taxon>
        <taxon>Vibrionaceae</taxon>
        <taxon>Vibrio</taxon>
    </lineage>
</organism>
<dbReference type="InterPro" id="IPR036411">
    <property type="entry name" value="TorD-like_sf"/>
</dbReference>
<accession>A0A5Q0TCW6</accession>
<dbReference type="Proteomes" id="UP000348942">
    <property type="component" value="Chromosome 1"/>
</dbReference>
<evidence type="ECO:0000256" key="1">
    <source>
        <dbReference type="ARBA" id="ARBA00023186"/>
    </source>
</evidence>
<dbReference type="EMBL" id="CP045699">
    <property type="protein sequence ID" value="QGA64958.1"/>
    <property type="molecule type" value="Genomic_DNA"/>
</dbReference>